<dbReference type="Pfam" id="PF03466">
    <property type="entry name" value="LysR_substrate"/>
    <property type="match status" value="1"/>
</dbReference>
<sequence length="306" mass="33348">MAFNRLHLIRQVDLFSLKLFLSAVEERQIGRAAMRENISASTATKRIQDLEEIADVKLFERTPSGVVPTPAGRVLERYLRAIFGQLDDLRNEISAFSEGVRGDLVVASARSIIAPFLAKELGDFSREFPMVDLVVQEVENARIVQAVLGGEAEIGVFAAAAGLDLSGADVVPYREDRIVAVVPRDHALAGRESVRFKDLIAERFIPVAGLREALEAAAARNHVEFAPKYMVRSGGVATSLVQAGLGVTIQPECLIYRDMLDQVAVVRLDEPWAKRQILIATAQGRVPGRAASVLMAQLLDRPPASA</sequence>
<dbReference type="eggNOG" id="COG0583">
    <property type="taxonomic scope" value="Bacteria"/>
</dbReference>
<evidence type="ECO:0000313" key="6">
    <source>
        <dbReference type="EMBL" id="REF71988.1"/>
    </source>
</evidence>
<gene>
    <name evidence="7" type="ORF">ATH84_10123</name>
    <name evidence="6" type="ORF">BDD41_0452</name>
</gene>
<dbReference type="Proteomes" id="UP000256941">
    <property type="component" value="Unassembled WGS sequence"/>
</dbReference>
<keyword evidence="4" id="KW-0804">Transcription</keyword>
<dbReference type="Pfam" id="PF00126">
    <property type="entry name" value="HTH_1"/>
    <property type="match status" value="1"/>
</dbReference>
<proteinExistence type="inferred from homology"/>
<comment type="similarity">
    <text evidence="1">Belongs to the LysR transcriptional regulatory family.</text>
</comment>
<dbReference type="PROSITE" id="PS50931">
    <property type="entry name" value="HTH_LYSR"/>
    <property type="match status" value="1"/>
</dbReference>
<evidence type="ECO:0000256" key="2">
    <source>
        <dbReference type="ARBA" id="ARBA00023015"/>
    </source>
</evidence>
<dbReference type="InterPro" id="IPR036390">
    <property type="entry name" value="WH_DNA-bd_sf"/>
</dbReference>
<dbReference type="GO" id="GO:0003700">
    <property type="term" value="F:DNA-binding transcription factor activity"/>
    <property type="evidence" value="ECO:0007669"/>
    <property type="project" value="InterPro"/>
</dbReference>
<dbReference type="PANTHER" id="PTHR30419:SF2">
    <property type="entry name" value="LYSR FAMILY TRANSCRIPTIONAL REGULATOR"/>
    <property type="match status" value="1"/>
</dbReference>
<protein>
    <submittedName>
        <fullName evidence="6">DNA-binding transcriptional LysR family regulator</fullName>
    </submittedName>
</protein>
<name>A0A099EZ55_PARVE</name>
<accession>A0A099EZ55</accession>
<evidence type="ECO:0000313" key="8">
    <source>
        <dbReference type="Proteomes" id="UP000256794"/>
    </source>
</evidence>
<dbReference type="InterPro" id="IPR000847">
    <property type="entry name" value="LysR_HTH_N"/>
</dbReference>
<dbReference type="AlphaFoldDB" id="A0A099EZ55"/>
<feature type="domain" description="HTH lysR-type" evidence="5">
    <location>
        <begin position="12"/>
        <end position="69"/>
    </location>
</feature>
<dbReference type="EMBL" id="QUMX01000012">
    <property type="protein sequence ID" value="REG46985.1"/>
    <property type="molecule type" value="Genomic_DNA"/>
</dbReference>
<dbReference type="SUPFAM" id="SSF46785">
    <property type="entry name" value="Winged helix' DNA-binding domain"/>
    <property type="match status" value="1"/>
</dbReference>
<dbReference type="GO" id="GO:0005829">
    <property type="term" value="C:cytosol"/>
    <property type="evidence" value="ECO:0007669"/>
    <property type="project" value="TreeGrafter"/>
</dbReference>
<reference evidence="8 9" key="1">
    <citation type="submission" date="2018-08" db="EMBL/GenBank/DDBJ databases">
        <title>Genomic Encyclopedia of Archaeal and Bacterial Type Strains, Phase II (KMG-II): from individual species to whole genera.</title>
        <authorList>
            <person name="Goeker M."/>
        </authorList>
    </citation>
    <scope>NUCLEOTIDE SEQUENCE [LARGE SCALE GENOMIC DNA]</scope>
    <source>
        <strain evidence="6 9">DSM 17099</strain>
        <strain evidence="7 8">DSM 582</strain>
    </source>
</reference>
<dbReference type="Proteomes" id="UP000256794">
    <property type="component" value="Unassembled WGS sequence"/>
</dbReference>
<keyword evidence="3 6" id="KW-0238">DNA-binding</keyword>
<dbReference type="RefSeq" id="WP_036760353.1">
    <property type="nucleotide sequence ID" value="NZ_CP035287.1"/>
</dbReference>
<dbReference type="Gene3D" id="3.40.190.290">
    <property type="match status" value="1"/>
</dbReference>
<keyword evidence="2" id="KW-0805">Transcription regulation</keyword>
<evidence type="ECO:0000256" key="3">
    <source>
        <dbReference type="ARBA" id="ARBA00023125"/>
    </source>
</evidence>
<dbReference type="OrthoDB" id="9803030at2"/>
<evidence type="ECO:0000256" key="4">
    <source>
        <dbReference type="ARBA" id="ARBA00023163"/>
    </source>
</evidence>
<dbReference type="GO" id="GO:0003677">
    <property type="term" value="F:DNA binding"/>
    <property type="evidence" value="ECO:0007669"/>
    <property type="project" value="UniProtKB-KW"/>
</dbReference>
<dbReference type="Gene3D" id="1.10.10.10">
    <property type="entry name" value="Winged helix-like DNA-binding domain superfamily/Winged helix DNA-binding domain"/>
    <property type="match status" value="1"/>
</dbReference>
<keyword evidence="8" id="KW-1185">Reference proteome</keyword>
<evidence type="ECO:0000259" key="5">
    <source>
        <dbReference type="PROSITE" id="PS50931"/>
    </source>
</evidence>
<dbReference type="EMBL" id="QTUJ01000001">
    <property type="protein sequence ID" value="REF71988.1"/>
    <property type="molecule type" value="Genomic_DNA"/>
</dbReference>
<evidence type="ECO:0000313" key="9">
    <source>
        <dbReference type="Proteomes" id="UP000256941"/>
    </source>
</evidence>
<accession>A0A3D9XQX5</accession>
<evidence type="ECO:0000256" key="1">
    <source>
        <dbReference type="ARBA" id="ARBA00009437"/>
    </source>
</evidence>
<evidence type="ECO:0000313" key="7">
    <source>
        <dbReference type="EMBL" id="REG46985.1"/>
    </source>
</evidence>
<dbReference type="SUPFAM" id="SSF53850">
    <property type="entry name" value="Periplasmic binding protein-like II"/>
    <property type="match status" value="1"/>
</dbReference>
<organism evidence="6 9">
    <name type="scientific">Paracoccus versutus</name>
    <name type="common">Thiobacillus versutus</name>
    <dbReference type="NCBI Taxonomy" id="34007"/>
    <lineage>
        <taxon>Bacteria</taxon>
        <taxon>Pseudomonadati</taxon>
        <taxon>Pseudomonadota</taxon>
        <taxon>Alphaproteobacteria</taxon>
        <taxon>Rhodobacterales</taxon>
        <taxon>Paracoccaceae</taxon>
        <taxon>Paracoccus</taxon>
    </lineage>
</organism>
<dbReference type="InterPro" id="IPR050950">
    <property type="entry name" value="HTH-type_LysR_regulators"/>
</dbReference>
<dbReference type="InterPro" id="IPR036388">
    <property type="entry name" value="WH-like_DNA-bd_sf"/>
</dbReference>
<dbReference type="PANTHER" id="PTHR30419">
    <property type="entry name" value="HTH-TYPE TRANSCRIPTIONAL REGULATOR YBHD"/>
    <property type="match status" value="1"/>
</dbReference>
<dbReference type="InterPro" id="IPR005119">
    <property type="entry name" value="LysR_subst-bd"/>
</dbReference>
<comment type="caution">
    <text evidence="6">The sequence shown here is derived from an EMBL/GenBank/DDBJ whole genome shotgun (WGS) entry which is preliminary data.</text>
</comment>